<proteinExistence type="inferred from homology"/>
<dbReference type="PANTHER" id="PTHR11902">
    <property type="entry name" value="ENOLASE"/>
    <property type="match status" value="1"/>
</dbReference>
<dbReference type="InterPro" id="IPR020809">
    <property type="entry name" value="Enolase_CS"/>
</dbReference>
<dbReference type="AlphaFoldDB" id="A0A8H8D8Y8"/>
<dbReference type="SUPFAM" id="SSF54826">
    <property type="entry name" value="Enolase N-terminal domain-like"/>
    <property type="match status" value="1"/>
</dbReference>
<evidence type="ECO:0000256" key="6">
    <source>
        <dbReference type="ARBA" id="ARBA00022842"/>
    </source>
</evidence>
<dbReference type="PROSITE" id="PS00086">
    <property type="entry name" value="CYTOCHROME_P450"/>
    <property type="match status" value="1"/>
</dbReference>
<organism evidence="13 14">
    <name type="scientific">Candida metapsilosis</name>
    <dbReference type="NCBI Taxonomy" id="273372"/>
    <lineage>
        <taxon>Eukaryota</taxon>
        <taxon>Fungi</taxon>
        <taxon>Dikarya</taxon>
        <taxon>Ascomycota</taxon>
        <taxon>Saccharomycotina</taxon>
        <taxon>Pichiomycetes</taxon>
        <taxon>Debaryomycetaceae</taxon>
        <taxon>Candida/Lodderomyces clade</taxon>
        <taxon>Candida</taxon>
    </lineage>
</organism>
<evidence type="ECO:0000256" key="8">
    <source>
        <dbReference type="ARBA" id="ARBA00023152"/>
    </source>
</evidence>
<evidence type="ECO:0000256" key="4">
    <source>
        <dbReference type="ARBA" id="ARBA00012058"/>
    </source>
</evidence>
<dbReference type="InterPro" id="IPR000941">
    <property type="entry name" value="Enolase"/>
</dbReference>
<keyword evidence="14" id="KW-1185">Reference proteome</keyword>
<feature type="domain" description="Enolase C-terminal TIM barrel" evidence="11">
    <location>
        <begin position="144"/>
        <end position="436"/>
    </location>
</feature>
<dbReference type="GO" id="GO:0005506">
    <property type="term" value="F:iron ion binding"/>
    <property type="evidence" value="ECO:0007669"/>
    <property type="project" value="InterPro"/>
</dbReference>
<dbReference type="SMART" id="SM01193">
    <property type="entry name" value="Enolase_N"/>
    <property type="match status" value="1"/>
</dbReference>
<keyword evidence="6" id="KW-0460">Magnesium</keyword>
<dbReference type="CDD" id="cd11063">
    <property type="entry name" value="CYP52"/>
    <property type="match status" value="1"/>
</dbReference>
<dbReference type="GO" id="GO:0006096">
    <property type="term" value="P:glycolytic process"/>
    <property type="evidence" value="ECO:0007669"/>
    <property type="project" value="UniProtKB-UniPathway"/>
</dbReference>
<sequence length="954" mass="106151">MAITKIHSRYVYDSRGNPTVEVDLTTEKGSFRAIVPSGASTGVHEAVELRDGDKSKWGGKGVLKAVANVNDIIAPALIKAKIDVTDQAKIDKFLIDLDGTENKSKLGANAILGVSLAASRAGAAEKNVPLYKYIADLAHSKQDKFVLPVPFQNVLNGGVHAGGDLAMQEFMIAPIGAKSFSEGLRLNSEVYHHLKTLAQKKYGKSAGNVGDEGGVAPDVRTSQEALDLIVAAIEAAGHKDKVHIAVDAASSEFFRHGKYDLDFKNPKTDETKWLSPSQLAQFYVDLLKNYPIVLLEDPFAEDDWEAWSQFYPQVGGKVEVVADDLTVTNPIRIKRAIESKSADGLLLKVNQIGTLTESIQAANDAFSANWGVFVSHRSGETEDAFIADLVVGIRSGHIKSGAPARSERLAKYNQLLRIEEELGDKAIYAGSETSPIEATLNTQESSNMNYTLYLAFIAIYVIYKVIDHVRLTRMAKKHGCKPVKQVPKQSLLGWLGLEFILNLKRNHEQGTAHEALDEIFKDLNTTTFGTTVGLEPNIFTVEPETIRHMVSTSHTSEFTLGIRLDVFSILLGDGIFSSEGTSWKHSRIMLRPFFSREHIKQIQSMEPFTQSMIKAIKQAPNRTLDMQEIFQGFTMDYTTHFLLGESCDCLKSMLGEPTSGSISADAKKSFAQSFDKGADYMLRKLVMGKFHVLYQPRQLYIQIKHQHDFVDYYVKKALEMNQQDLEKLSNDGTLFLYDLAQQTKDPKVLRDEILSIIVAGRSTTGSLMSFLFLELGRHPEVFKRLRDIIRVQFPDVESITFDSIQKCEYLRWCLNETLRYDPPVPFNSRTTTQDTVLPRGGGGNNESPMLVRKGTRVVFPLWTAHRMEKYFGKDPYSFNPDRWSSLPITGGIAFMPFGAGPRNCLGQQLALLETSYVTIRLLQTFDSICADPGEVRTKSTAIMVMMDGCNLTFA</sequence>
<dbReference type="GO" id="GO:0004497">
    <property type="term" value="F:monooxygenase activity"/>
    <property type="evidence" value="ECO:0007669"/>
    <property type="project" value="InterPro"/>
</dbReference>
<evidence type="ECO:0000256" key="1">
    <source>
        <dbReference type="ARBA" id="ARBA00001946"/>
    </source>
</evidence>
<evidence type="ECO:0000256" key="5">
    <source>
        <dbReference type="ARBA" id="ARBA00022723"/>
    </source>
</evidence>
<protein>
    <recommendedName>
        <fullName evidence="4">phosphopyruvate hydratase</fullName>
        <ecNumber evidence="4">4.2.1.11</ecNumber>
    </recommendedName>
</protein>
<dbReference type="SMART" id="SM01192">
    <property type="entry name" value="Enolase_C"/>
    <property type="match status" value="1"/>
</dbReference>
<dbReference type="OrthoDB" id="1470350at2759"/>
<dbReference type="GO" id="GO:0020037">
    <property type="term" value="F:heme binding"/>
    <property type="evidence" value="ECO:0007669"/>
    <property type="project" value="InterPro"/>
</dbReference>
<dbReference type="PANTHER" id="PTHR11902:SF1">
    <property type="entry name" value="ENOLASE"/>
    <property type="match status" value="1"/>
</dbReference>
<dbReference type="SUPFAM" id="SSF51604">
    <property type="entry name" value="Enolase C-terminal domain-like"/>
    <property type="match status" value="1"/>
</dbReference>
<dbReference type="InterPro" id="IPR020810">
    <property type="entry name" value="Enolase_C"/>
</dbReference>
<dbReference type="SFLD" id="SFLDF00002">
    <property type="entry name" value="enolase"/>
    <property type="match status" value="1"/>
</dbReference>
<comment type="pathway">
    <text evidence="2">Carbohydrate degradation; glycolysis; pyruvate from D-glyceraldehyde 3-phosphate: step 4/5.</text>
</comment>
<dbReference type="InterPro" id="IPR001128">
    <property type="entry name" value="Cyt_P450"/>
</dbReference>
<gene>
    <name evidence="13" type="ORF">I9W82_005244</name>
</gene>
<dbReference type="InterPro" id="IPR036396">
    <property type="entry name" value="Cyt_P450_sf"/>
</dbReference>
<feature type="domain" description="Enolase N-terminal" evidence="12">
    <location>
        <begin position="3"/>
        <end position="134"/>
    </location>
</feature>
<keyword evidence="7" id="KW-0408">Iron</keyword>
<dbReference type="SFLD" id="SFLDS00001">
    <property type="entry name" value="Enolase"/>
    <property type="match status" value="1"/>
</dbReference>
<dbReference type="GeneID" id="93653873"/>
<evidence type="ECO:0000256" key="3">
    <source>
        <dbReference type="ARBA" id="ARBA00009604"/>
    </source>
</evidence>
<dbReference type="Pfam" id="PF00113">
    <property type="entry name" value="Enolase_C"/>
    <property type="match status" value="1"/>
</dbReference>
<dbReference type="InterPro" id="IPR036849">
    <property type="entry name" value="Enolase-like_C_sf"/>
</dbReference>
<keyword evidence="8" id="KW-0324">Glycolysis</keyword>
<dbReference type="FunFam" id="3.20.20.120:FF:000002">
    <property type="entry name" value="Enolase 1"/>
    <property type="match status" value="1"/>
</dbReference>
<evidence type="ECO:0000313" key="13">
    <source>
        <dbReference type="EMBL" id="KAG5417608.1"/>
    </source>
</evidence>
<dbReference type="SFLD" id="SFLDG00178">
    <property type="entry name" value="enolase"/>
    <property type="match status" value="1"/>
</dbReference>
<dbReference type="SUPFAM" id="SSF48264">
    <property type="entry name" value="Cytochrome P450"/>
    <property type="match status" value="1"/>
</dbReference>
<keyword evidence="5" id="KW-0479">Metal-binding</keyword>
<evidence type="ECO:0000256" key="10">
    <source>
        <dbReference type="ARBA" id="ARBA00048333"/>
    </source>
</evidence>
<dbReference type="FunFam" id="3.30.390.10:FF:000001">
    <property type="entry name" value="Enolase"/>
    <property type="match status" value="1"/>
</dbReference>
<dbReference type="PRINTS" id="PR00148">
    <property type="entry name" value="ENOLASE"/>
</dbReference>
<dbReference type="InterPro" id="IPR029017">
    <property type="entry name" value="Enolase-like_N"/>
</dbReference>
<dbReference type="EC" id="4.2.1.11" evidence="4"/>
<comment type="catalytic activity">
    <reaction evidence="10">
        <text>(2R)-2-phosphoglycerate = phosphoenolpyruvate + H2O</text>
        <dbReference type="Rhea" id="RHEA:10164"/>
        <dbReference type="ChEBI" id="CHEBI:15377"/>
        <dbReference type="ChEBI" id="CHEBI:58289"/>
        <dbReference type="ChEBI" id="CHEBI:58702"/>
        <dbReference type="EC" id="4.2.1.11"/>
    </reaction>
</comment>
<dbReference type="GO" id="GO:0004634">
    <property type="term" value="F:phosphopyruvate hydratase activity"/>
    <property type="evidence" value="ECO:0007669"/>
    <property type="project" value="UniProtKB-EC"/>
</dbReference>
<name>A0A8H8D8Y8_9ASCO</name>
<dbReference type="RefSeq" id="XP_067546724.1">
    <property type="nucleotide sequence ID" value="XM_067694400.1"/>
</dbReference>
<dbReference type="Gene3D" id="3.20.20.120">
    <property type="entry name" value="Enolase-like C-terminal domain"/>
    <property type="match status" value="1"/>
</dbReference>
<dbReference type="Pfam" id="PF00067">
    <property type="entry name" value="p450"/>
    <property type="match status" value="1"/>
</dbReference>
<dbReference type="EMBL" id="JAEOAQ010000007">
    <property type="protein sequence ID" value="KAG5417608.1"/>
    <property type="molecule type" value="Genomic_DNA"/>
</dbReference>
<dbReference type="GO" id="GO:0000015">
    <property type="term" value="C:phosphopyruvate hydratase complex"/>
    <property type="evidence" value="ECO:0007669"/>
    <property type="project" value="InterPro"/>
</dbReference>
<comment type="similarity">
    <text evidence="3">Belongs to the enolase family.</text>
</comment>
<dbReference type="HAMAP" id="MF_00318">
    <property type="entry name" value="Enolase"/>
    <property type="match status" value="1"/>
</dbReference>
<dbReference type="Gene3D" id="3.30.390.10">
    <property type="entry name" value="Enolase-like, N-terminal domain"/>
    <property type="match status" value="1"/>
</dbReference>
<dbReference type="UniPathway" id="UPA00109">
    <property type="reaction ID" value="UER00187"/>
</dbReference>
<dbReference type="InterPro" id="IPR020811">
    <property type="entry name" value="Enolase_N"/>
</dbReference>
<evidence type="ECO:0000256" key="9">
    <source>
        <dbReference type="ARBA" id="ARBA00023239"/>
    </source>
</evidence>
<evidence type="ECO:0000259" key="12">
    <source>
        <dbReference type="SMART" id="SM01193"/>
    </source>
</evidence>
<dbReference type="CDD" id="cd03313">
    <property type="entry name" value="enolase"/>
    <property type="match status" value="1"/>
</dbReference>
<comment type="cofactor">
    <cofactor evidence="1">
        <name>Mg(2+)</name>
        <dbReference type="ChEBI" id="CHEBI:18420"/>
    </cofactor>
</comment>
<dbReference type="Proteomes" id="UP000669133">
    <property type="component" value="Unassembled WGS sequence"/>
</dbReference>
<evidence type="ECO:0000259" key="11">
    <source>
        <dbReference type="SMART" id="SM01192"/>
    </source>
</evidence>
<evidence type="ECO:0000256" key="2">
    <source>
        <dbReference type="ARBA" id="ARBA00005031"/>
    </source>
</evidence>
<dbReference type="Pfam" id="PF03952">
    <property type="entry name" value="Enolase_N"/>
    <property type="match status" value="1"/>
</dbReference>
<dbReference type="GO" id="GO:0000287">
    <property type="term" value="F:magnesium ion binding"/>
    <property type="evidence" value="ECO:0007669"/>
    <property type="project" value="InterPro"/>
</dbReference>
<comment type="caution">
    <text evidence="13">The sequence shown here is derived from an EMBL/GenBank/DDBJ whole genome shotgun (WGS) entry which is preliminary data.</text>
</comment>
<dbReference type="InterPro" id="IPR017972">
    <property type="entry name" value="Cyt_P450_CS"/>
</dbReference>
<dbReference type="Gene3D" id="1.10.630.10">
    <property type="entry name" value="Cytochrome P450"/>
    <property type="match status" value="1"/>
</dbReference>
<evidence type="ECO:0000313" key="14">
    <source>
        <dbReference type="Proteomes" id="UP000669133"/>
    </source>
</evidence>
<accession>A0A8H8D8Y8</accession>
<reference evidence="13 14" key="1">
    <citation type="submission" date="2020-12" db="EMBL/GenBank/DDBJ databases">
        <title>Effect of drift, selection, and recombination on the evolution of hybrid genomes in Candida yeast pathogens.</title>
        <authorList>
            <person name="Mixao V."/>
            <person name="Ksiezopolska E."/>
            <person name="Saus E."/>
            <person name="Boekhout T."/>
            <person name="Gacser A."/>
            <person name="Gabaldon T."/>
        </authorList>
    </citation>
    <scope>NUCLEOTIDE SEQUENCE [LARGE SCALE GENOMIC DNA]</scope>
    <source>
        <strain evidence="13 14">BP57</strain>
    </source>
</reference>
<keyword evidence="9" id="KW-0456">Lyase</keyword>
<dbReference type="GO" id="GO:0016705">
    <property type="term" value="F:oxidoreductase activity, acting on paired donors, with incorporation or reduction of molecular oxygen"/>
    <property type="evidence" value="ECO:0007669"/>
    <property type="project" value="InterPro"/>
</dbReference>
<dbReference type="PROSITE" id="PS00164">
    <property type="entry name" value="ENOLASE"/>
    <property type="match status" value="1"/>
</dbReference>
<dbReference type="NCBIfam" id="TIGR01060">
    <property type="entry name" value="eno"/>
    <property type="match status" value="1"/>
</dbReference>
<evidence type="ECO:0000256" key="7">
    <source>
        <dbReference type="ARBA" id="ARBA00023004"/>
    </source>
</evidence>